<dbReference type="AlphaFoldDB" id="A0A5P1X245"/>
<dbReference type="KEGG" id="lnn:F0161_06745"/>
<dbReference type="OrthoDB" id="9770443at2"/>
<evidence type="ECO:0000313" key="1">
    <source>
        <dbReference type="EMBL" id="QER67583.1"/>
    </source>
</evidence>
<evidence type="ECO:0000313" key="2">
    <source>
        <dbReference type="Proteomes" id="UP000325295"/>
    </source>
</evidence>
<sequence>MAFNYATKAGMGQLFDQKLTQSTLTSILETPNVNWLGARTFEVTTLATSGFKNHTRDKGYNAGTMSNEKKPYTLAFDRDIEFYVDTADVDETNQDLAAANITKTFIEEQAAPETDAYRFGKLTDFATANDRADAPALTVTNIYSELKKAILPARKYGPQNLVGYLSSTAMDLLERSTEFNRNITVQNVGTSTLDSRITSIDGVTLIEVWDESRFATKFDFTDGYKVATDGKQLNALIVAKPAIIAKAKFNSIYLFEPGQHTEGDGYLYQNRLYHDLFGLDKQKDSVIALVGDAATTTAPVEGPSK</sequence>
<keyword evidence="2" id="KW-1185">Reference proteome</keyword>
<name>A0A5P1X245_9LACO</name>
<proteinExistence type="predicted"/>
<gene>
    <name evidence="1" type="ORF">F0161_06745</name>
</gene>
<dbReference type="Proteomes" id="UP000325295">
    <property type="component" value="Chromosome"/>
</dbReference>
<protein>
    <recommendedName>
        <fullName evidence="3">Capsid protein</fullName>
    </recommendedName>
</protein>
<accession>A0A5P1X245</accession>
<dbReference type="RefSeq" id="WP_150204121.1">
    <property type="nucleotide sequence ID" value="NZ_CP043939.1"/>
</dbReference>
<organism evidence="1 2">
    <name type="scientific">Paucilactobacillus nenjiangensis</name>
    <dbReference type="NCBI Taxonomy" id="1296540"/>
    <lineage>
        <taxon>Bacteria</taxon>
        <taxon>Bacillati</taxon>
        <taxon>Bacillota</taxon>
        <taxon>Bacilli</taxon>
        <taxon>Lactobacillales</taxon>
        <taxon>Lactobacillaceae</taxon>
        <taxon>Paucilactobacillus</taxon>
    </lineage>
</organism>
<dbReference type="EMBL" id="CP043939">
    <property type="protein sequence ID" value="QER67583.1"/>
    <property type="molecule type" value="Genomic_DNA"/>
</dbReference>
<reference evidence="1 2" key="1">
    <citation type="submission" date="2019-09" db="EMBL/GenBank/DDBJ databases">
        <title>Complete Genome Sequence of Lactobacillus nenjiangensis SH-Y15, isolated from sauerkraut.</title>
        <authorList>
            <person name="Yang H."/>
        </authorList>
    </citation>
    <scope>NUCLEOTIDE SEQUENCE [LARGE SCALE GENOMIC DNA]</scope>
    <source>
        <strain evidence="1 2">SH-Y15</strain>
    </source>
</reference>
<evidence type="ECO:0008006" key="3">
    <source>
        <dbReference type="Google" id="ProtNLM"/>
    </source>
</evidence>